<dbReference type="Proteomes" id="UP000321367">
    <property type="component" value="Unassembled WGS sequence"/>
</dbReference>
<dbReference type="Pfam" id="PF01610">
    <property type="entry name" value="DDE_Tnp_ISL3"/>
    <property type="match status" value="1"/>
</dbReference>
<evidence type="ECO:0000313" key="2">
    <source>
        <dbReference type="EMBL" id="TXD91932.1"/>
    </source>
</evidence>
<sequence>MARSVQLHYETILNYFNNRSTNASAESFNAKIKEFRASFRGVRDVKFFLYRLTKLYA</sequence>
<feature type="domain" description="Transposase IS204/IS1001/IS1096/IS1165 DDE" evidence="1">
    <location>
        <begin position="2"/>
        <end position="51"/>
    </location>
</feature>
<protein>
    <submittedName>
        <fullName evidence="2">Transposase</fullName>
    </submittedName>
</protein>
<dbReference type="InterPro" id="IPR002560">
    <property type="entry name" value="Transposase_DDE"/>
</dbReference>
<keyword evidence="3" id="KW-1185">Reference proteome</keyword>
<evidence type="ECO:0000259" key="1">
    <source>
        <dbReference type="Pfam" id="PF01610"/>
    </source>
</evidence>
<organism evidence="2 3">
    <name type="scientific">Gillisia hiemivivida</name>
    <dbReference type="NCBI Taxonomy" id="291190"/>
    <lineage>
        <taxon>Bacteria</taxon>
        <taxon>Pseudomonadati</taxon>
        <taxon>Bacteroidota</taxon>
        <taxon>Flavobacteriia</taxon>
        <taxon>Flavobacteriales</taxon>
        <taxon>Flavobacteriaceae</taxon>
        <taxon>Gillisia</taxon>
    </lineage>
</organism>
<dbReference type="OrthoDB" id="2110692at2"/>
<dbReference type="EMBL" id="VORY01000030">
    <property type="protein sequence ID" value="TXD91932.1"/>
    <property type="molecule type" value="Genomic_DNA"/>
</dbReference>
<dbReference type="AlphaFoldDB" id="A0A5C6ZMZ3"/>
<accession>A0A5C6ZMZ3</accession>
<name>A0A5C6ZMZ3_9FLAO</name>
<proteinExistence type="predicted"/>
<gene>
    <name evidence="2" type="ORF">ES724_15440</name>
</gene>
<comment type="caution">
    <text evidence="2">The sequence shown here is derived from an EMBL/GenBank/DDBJ whole genome shotgun (WGS) entry which is preliminary data.</text>
</comment>
<evidence type="ECO:0000313" key="3">
    <source>
        <dbReference type="Proteomes" id="UP000321367"/>
    </source>
</evidence>
<reference evidence="2 3" key="1">
    <citation type="submission" date="2019-08" db="EMBL/GenBank/DDBJ databases">
        <title>Genome sequence of Gillisia hiemivivida IC154 (type strain).</title>
        <authorList>
            <person name="Bowman J.P."/>
        </authorList>
    </citation>
    <scope>NUCLEOTIDE SEQUENCE [LARGE SCALE GENOMIC DNA]</scope>
    <source>
        <strain evidence="2 3">IC154</strain>
    </source>
</reference>